<dbReference type="Pfam" id="PF17761">
    <property type="entry name" value="DUF1016_N"/>
    <property type="match status" value="1"/>
</dbReference>
<evidence type="ECO:0000259" key="2">
    <source>
        <dbReference type="Pfam" id="PF17761"/>
    </source>
</evidence>
<name>A0ABV0KCF3_9CYAN</name>
<dbReference type="Proteomes" id="UP001482513">
    <property type="component" value="Unassembled WGS sequence"/>
</dbReference>
<protein>
    <submittedName>
        <fullName evidence="3">PDDEXK nuclease domain-containing protein</fullName>
    </submittedName>
</protein>
<sequence>MPQSPALFPEDENYFALLNGLKQRIRGAQLKAAQAVNQELIMLYWHIGQEIVKRQLTQGWGSKVIERLAKDLKKEFPDVSGFSTRNLKYMRSFAEAYPDETLVQRSVAQLPWRHNIALLSKLKSPEMRVWYAQKAINHGWSSDILAMQIDSNLYGRQGGAITNFERTLPPEKSDLSRQLLKDPYNFDFLTLGEDAQERDLERGLLGHIRAFLMELGVGFAFLGSQYPIVVDDKEYRIDLLFYHVRLHCYIVIDLKMREFEPAFSGQMNFYVSAVNHTLRVEGDHPTIGIILCKSKSKTVVEYALDTVQNPIGVSTYVVRDELPLALQDSLPTAEQLEMELEAAVKELGDDQPDEP</sequence>
<dbReference type="Gene3D" id="3.40.1350.10">
    <property type="match status" value="1"/>
</dbReference>
<gene>
    <name evidence="3" type="ORF">NC992_25515</name>
</gene>
<dbReference type="InterPro" id="IPR011856">
    <property type="entry name" value="tRNA_endonuc-like_dom_sf"/>
</dbReference>
<proteinExistence type="predicted"/>
<dbReference type="InterPro" id="IPR053148">
    <property type="entry name" value="PD-DEXK-like_domain"/>
</dbReference>
<evidence type="ECO:0000313" key="4">
    <source>
        <dbReference type="Proteomes" id="UP001482513"/>
    </source>
</evidence>
<dbReference type="Pfam" id="PF06250">
    <property type="entry name" value="YhcG_C"/>
    <property type="match status" value="1"/>
</dbReference>
<comment type="caution">
    <text evidence="3">The sequence shown here is derived from an EMBL/GenBank/DDBJ whole genome shotgun (WGS) entry which is preliminary data.</text>
</comment>
<dbReference type="PANTHER" id="PTHR30547:SF0">
    <property type="entry name" value="BLR8175 PROTEIN"/>
    <property type="match status" value="1"/>
</dbReference>
<dbReference type="RefSeq" id="WP_190707336.1">
    <property type="nucleotide sequence ID" value="NZ_JAMPKX010000024.1"/>
</dbReference>
<reference evidence="3 4" key="1">
    <citation type="submission" date="2022-04" db="EMBL/GenBank/DDBJ databases">
        <title>Positive selection, recombination, and allopatry shape intraspecific diversity of widespread and dominant cyanobacteria.</title>
        <authorList>
            <person name="Wei J."/>
            <person name="Shu W."/>
            <person name="Hu C."/>
        </authorList>
    </citation>
    <scope>NUCLEOTIDE SEQUENCE [LARGE SCALE GENOMIC DNA]</scope>
    <source>
        <strain evidence="3 4">DQ-A4</strain>
    </source>
</reference>
<dbReference type="EMBL" id="JAMPKX010000024">
    <property type="protein sequence ID" value="MEP0950251.1"/>
    <property type="molecule type" value="Genomic_DNA"/>
</dbReference>
<feature type="domain" description="YhcG PDDEXK nuclease" evidence="1">
    <location>
        <begin position="178"/>
        <end position="331"/>
    </location>
</feature>
<dbReference type="InterPro" id="IPR009362">
    <property type="entry name" value="YhcG_C"/>
</dbReference>
<dbReference type="InterPro" id="IPR041527">
    <property type="entry name" value="YhcG_N"/>
</dbReference>
<feature type="domain" description="YhcG N-terminal" evidence="2">
    <location>
        <begin position="21"/>
        <end position="156"/>
    </location>
</feature>
<evidence type="ECO:0000313" key="3">
    <source>
        <dbReference type="EMBL" id="MEP0950251.1"/>
    </source>
</evidence>
<accession>A0ABV0KCF3</accession>
<evidence type="ECO:0000259" key="1">
    <source>
        <dbReference type="Pfam" id="PF06250"/>
    </source>
</evidence>
<dbReference type="PANTHER" id="PTHR30547">
    <property type="entry name" value="UNCHARACTERIZED PROTEIN YHCG-RELATED"/>
    <property type="match status" value="1"/>
</dbReference>
<organism evidence="3 4">
    <name type="scientific">Leptolyngbya subtilissima DQ-A4</name>
    <dbReference type="NCBI Taxonomy" id="2933933"/>
    <lineage>
        <taxon>Bacteria</taxon>
        <taxon>Bacillati</taxon>
        <taxon>Cyanobacteriota</taxon>
        <taxon>Cyanophyceae</taxon>
        <taxon>Leptolyngbyales</taxon>
        <taxon>Leptolyngbyaceae</taxon>
        <taxon>Leptolyngbya group</taxon>
        <taxon>Leptolyngbya</taxon>
    </lineage>
</organism>
<keyword evidence="4" id="KW-1185">Reference proteome</keyword>